<dbReference type="EMBL" id="CP048617">
    <property type="protein sequence ID" value="QIB27958.1"/>
    <property type="molecule type" value="Genomic_DNA"/>
</dbReference>
<keyword evidence="3 7" id="KW-0456">Lyase</keyword>
<evidence type="ECO:0000256" key="1">
    <source>
        <dbReference type="ARBA" id="ARBA00001494"/>
    </source>
</evidence>
<dbReference type="InterPro" id="IPR008948">
    <property type="entry name" value="L-Aspartase-like"/>
</dbReference>
<dbReference type="PROSITE" id="PS00163">
    <property type="entry name" value="FUMARATE_LYASES"/>
    <property type="match status" value="1"/>
</dbReference>
<dbReference type="AlphaFoldDB" id="A0A6P1YGX0"/>
<accession>A0A6P1YGX0</accession>
<dbReference type="PANTHER" id="PTHR42696:SF2">
    <property type="entry name" value="ASPARTATE AMMONIA-LYASE"/>
    <property type="match status" value="1"/>
</dbReference>
<dbReference type="KEGG" id="cazo:G3A45_12160"/>
<dbReference type="PRINTS" id="PR00149">
    <property type="entry name" value="FUMRATELYASE"/>
</dbReference>
<organism evidence="7 8">
    <name type="scientific">Caloranaerobacter azorensis</name>
    <dbReference type="NCBI Taxonomy" id="116090"/>
    <lineage>
        <taxon>Bacteria</taxon>
        <taxon>Bacillati</taxon>
        <taxon>Bacillota</taxon>
        <taxon>Tissierellia</taxon>
        <taxon>Tissierellales</taxon>
        <taxon>Thermohalobacteraceae</taxon>
        <taxon>Caloranaerobacter</taxon>
    </lineage>
</organism>
<evidence type="ECO:0000256" key="2">
    <source>
        <dbReference type="ARBA" id="ARBA00012992"/>
    </source>
</evidence>
<dbReference type="EC" id="4.3.1.1" evidence="2"/>
<protein>
    <recommendedName>
        <fullName evidence="2">aspartate ammonia-lyase</fullName>
        <ecNumber evidence="2">4.3.1.1</ecNumber>
    </recommendedName>
</protein>
<dbReference type="CDD" id="cd01357">
    <property type="entry name" value="Aspartase"/>
    <property type="match status" value="1"/>
</dbReference>
<dbReference type="FunFam" id="1.10.275.10:FF:000001">
    <property type="entry name" value="Fumarate hydratase, mitochondrial"/>
    <property type="match status" value="1"/>
</dbReference>
<dbReference type="Gene3D" id="1.20.200.10">
    <property type="entry name" value="Fumarase/aspartase (Central domain)"/>
    <property type="match status" value="1"/>
</dbReference>
<dbReference type="Gene3D" id="1.10.275.10">
    <property type="entry name" value="Fumarase/aspartase (N-terminal domain)"/>
    <property type="match status" value="1"/>
</dbReference>
<evidence type="ECO:0000259" key="5">
    <source>
        <dbReference type="Pfam" id="PF00206"/>
    </source>
</evidence>
<reference evidence="7 8" key="1">
    <citation type="submission" date="2020-02" db="EMBL/GenBank/DDBJ databases">
        <title>Thermophilic hydrogen producing bacteria, Caloranaerobacter azorensis.</title>
        <authorList>
            <person name="Baek K."/>
        </authorList>
    </citation>
    <scope>NUCLEOTIDE SEQUENCE [LARGE SCALE GENOMIC DNA]</scope>
    <source>
        <strain evidence="7 8">T3-1</strain>
    </source>
</reference>
<keyword evidence="4" id="KW-0175">Coiled coil</keyword>
<dbReference type="NCBIfam" id="NF008909">
    <property type="entry name" value="PRK12273.1"/>
    <property type="match status" value="1"/>
</dbReference>
<evidence type="ECO:0000259" key="6">
    <source>
        <dbReference type="Pfam" id="PF10415"/>
    </source>
</evidence>
<dbReference type="InterPro" id="IPR000362">
    <property type="entry name" value="Fumarate_lyase_fam"/>
</dbReference>
<evidence type="ECO:0000256" key="4">
    <source>
        <dbReference type="SAM" id="Coils"/>
    </source>
</evidence>
<dbReference type="PANTHER" id="PTHR42696">
    <property type="entry name" value="ASPARTATE AMMONIA-LYASE"/>
    <property type="match status" value="1"/>
</dbReference>
<dbReference type="InterPro" id="IPR024083">
    <property type="entry name" value="Fumarase/histidase_N"/>
</dbReference>
<dbReference type="FunFam" id="1.10.40.30:FF:000002">
    <property type="entry name" value="Fumarate hydratase class II"/>
    <property type="match status" value="1"/>
</dbReference>
<dbReference type="InterPro" id="IPR022761">
    <property type="entry name" value="Fumarate_lyase_N"/>
</dbReference>
<dbReference type="GO" id="GO:0006099">
    <property type="term" value="P:tricarboxylic acid cycle"/>
    <property type="evidence" value="ECO:0007669"/>
    <property type="project" value="InterPro"/>
</dbReference>
<dbReference type="Proteomes" id="UP000464452">
    <property type="component" value="Chromosome"/>
</dbReference>
<comment type="catalytic activity">
    <reaction evidence="1">
        <text>L-aspartate = fumarate + NH4(+)</text>
        <dbReference type="Rhea" id="RHEA:16601"/>
        <dbReference type="ChEBI" id="CHEBI:28938"/>
        <dbReference type="ChEBI" id="CHEBI:29806"/>
        <dbReference type="ChEBI" id="CHEBI:29991"/>
        <dbReference type="EC" id="4.3.1.1"/>
    </reaction>
</comment>
<dbReference type="Gene3D" id="1.10.40.30">
    <property type="entry name" value="Fumarase/aspartase (C-terminal domain)"/>
    <property type="match status" value="1"/>
</dbReference>
<dbReference type="GO" id="GO:0006531">
    <property type="term" value="P:aspartate metabolic process"/>
    <property type="evidence" value="ECO:0007669"/>
    <property type="project" value="TreeGrafter"/>
</dbReference>
<dbReference type="Pfam" id="PF00206">
    <property type="entry name" value="Lyase_1"/>
    <property type="match status" value="1"/>
</dbReference>
<dbReference type="GO" id="GO:0008797">
    <property type="term" value="F:aspartate ammonia-lyase activity"/>
    <property type="evidence" value="ECO:0007669"/>
    <property type="project" value="UniProtKB-EC"/>
</dbReference>
<evidence type="ECO:0000256" key="3">
    <source>
        <dbReference type="ARBA" id="ARBA00023239"/>
    </source>
</evidence>
<name>A0A6P1YGX0_9FIRM</name>
<dbReference type="InterPro" id="IPR020557">
    <property type="entry name" value="Fumarate_lyase_CS"/>
</dbReference>
<sequence>MDYRVEKDFLGECRIENDRYYGINTKRALENFKLKSKTVNLKLIREIALIKKAAAIVNKRLNRLPEDKADAIIKASEEVIEGKFDDEFKLSALQGGAGTSTNMNVNEVIANRAIEILGGKKGDYSIIHPLNHVNMSQSTNDVYPTALRIAAIHMIRKLSNSLADLQEALQIKENEFSEVIKLGRTQLMDALPMMVGQEFGAYAKAIARDRWRIYKVEERLRQINLGGTAIGTGMNAPLKFVFMITDVIQDLTKLGLARTEFPIDITQNADVFVEVSGLLKACSVNLLKISNDLRLLNSGPKGGIGEIELPMMQAGSSIMPGKVNPVIPEMVAQVAMKVIANDYAITMASSSGQLELNAFIPLIAESLLESLELLNDAVVLFREKCIEGIKVNEKRCKENLEKSTVLVTALVHHIGYDKASEIAKKALENDKTIREVLIEENILSEDEIDKILNPYQVTKPGIPGK</sequence>
<proteinExistence type="predicted"/>
<gene>
    <name evidence="7" type="ORF">G3A45_12160</name>
</gene>
<dbReference type="Pfam" id="PF10415">
    <property type="entry name" value="FumaraseC_C"/>
    <property type="match status" value="1"/>
</dbReference>
<feature type="domain" description="Fumarase C C-terminal" evidence="6">
    <location>
        <begin position="406"/>
        <end position="458"/>
    </location>
</feature>
<evidence type="ECO:0000313" key="7">
    <source>
        <dbReference type="EMBL" id="QIB27958.1"/>
    </source>
</evidence>
<evidence type="ECO:0000313" key="8">
    <source>
        <dbReference type="Proteomes" id="UP000464452"/>
    </source>
</evidence>
<dbReference type="InterPro" id="IPR051546">
    <property type="entry name" value="Aspartate_Ammonia-Lyase"/>
</dbReference>
<feature type="domain" description="Fumarate lyase N-terminal" evidence="5">
    <location>
        <begin position="11"/>
        <end position="339"/>
    </location>
</feature>
<dbReference type="FunFam" id="1.20.200.10:FF:000001">
    <property type="entry name" value="Fumarate hydratase, mitochondrial"/>
    <property type="match status" value="1"/>
</dbReference>
<dbReference type="GO" id="GO:0005829">
    <property type="term" value="C:cytosol"/>
    <property type="evidence" value="ECO:0007669"/>
    <property type="project" value="TreeGrafter"/>
</dbReference>
<dbReference type="RefSeq" id="WP_163235850.1">
    <property type="nucleotide sequence ID" value="NZ_CP048617.1"/>
</dbReference>
<dbReference type="InterPro" id="IPR018951">
    <property type="entry name" value="Fumarase_C_C"/>
</dbReference>
<dbReference type="SUPFAM" id="SSF48557">
    <property type="entry name" value="L-aspartase-like"/>
    <property type="match status" value="1"/>
</dbReference>
<feature type="coiled-coil region" evidence="4">
    <location>
        <begin position="155"/>
        <end position="182"/>
    </location>
</feature>